<organism evidence="1 2">
    <name type="scientific">Paraburkholderia azotifigens</name>
    <dbReference type="NCBI Taxonomy" id="2057004"/>
    <lineage>
        <taxon>Bacteria</taxon>
        <taxon>Pseudomonadati</taxon>
        <taxon>Pseudomonadota</taxon>
        <taxon>Betaproteobacteria</taxon>
        <taxon>Burkholderiales</taxon>
        <taxon>Burkholderiaceae</taxon>
        <taxon>Paraburkholderia</taxon>
    </lineage>
</organism>
<name>A0ABU9REX8_9BURK</name>
<reference evidence="1 2" key="1">
    <citation type="submission" date="2024-01" db="EMBL/GenBank/DDBJ databases">
        <title>The diversity of rhizobia nodulating Mimosa spp. in eleven states of Brazil covering several biomes is determined by host plant, location, and edaphic factors.</title>
        <authorList>
            <person name="Rouws L."/>
            <person name="Barauna A."/>
            <person name="Beukes C."/>
            <person name="De Faria S.M."/>
            <person name="Gross E."/>
            <person name="Dos Reis Junior F.B."/>
            <person name="Simon M."/>
            <person name="Maluk M."/>
            <person name="Odee D.W."/>
            <person name="Kenicer G."/>
            <person name="Young J.P.W."/>
            <person name="Reis V.M."/>
            <person name="Zilli J."/>
            <person name="James E.K."/>
        </authorList>
    </citation>
    <scope>NUCLEOTIDE SEQUENCE [LARGE SCALE GENOMIC DNA]</scope>
    <source>
        <strain evidence="1 2">JPY530</strain>
    </source>
</reference>
<evidence type="ECO:0000313" key="1">
    <source>
        <dbReference type="EMBL" id="MEM5345608.1"/>
    </source>
</evidence>
<protein>
    <submittedName>
        <fullName evidence="1">Nitrogen fixation protein NifQ</fullName>
    </submittedName>
</protein>
<comment type="caution">
    <text evidence="1">The sequence shown here is derived from an EMBL/GenBank/DDBJ whole genome shotgun (WGS) entry which is preliminary data.</text>
</comment>
<accession>A0ABU9REX8</accession>
<dbReference type="Pfam" id="PF04891">
    <property type="entry name" value="NifQ"/>
    <property type="match status" value="1"/>
</dbReference>
<gene>
    <name evidence="1" type="ORF">V4C56_39045</name>
</gene>
<keyword evidence="2" id="KW-1185">Reference proteome</keyword>
<proteinExistence type="predicted"/>
<dbReference type="RefSeq" id="WP_342959623.1">
    <property type="nucleotide sequence ID" value="NZ_JAZHFZ010000053.1"/>
</dbReference>
<evidence type="ECO:0000313" key="2">
    <source>
        <dbReference type="Proteomes" id="UP001481677"/>
    </source>
</evidence>
<dbReference type="EMBL" id="JAZHGA010000050">
    <property type="protein sequence ID" value="MEM5345608.1"/>
    <property type="molecule type" value="Genomic_DNA"/>
</dbReference>
<dbReference type="Proteomes" id="UP001481677">
    <property type="component" value="Unassembled WGS sequence"/>
</dbReference>
<sequence length="189" mass="20762">MNYHTTLMRHAIDPNDSTVLAVAGVLSAALDEGGVERLPIRGLGAEETYWLLARWFPGAESALKLRFGTPAAESQRGSRYDDVDLLVSLFKAHADPGAGTTTEVHCISHALACACAGDKHLWQDLRLPSRSELSALLGYWFPTLAEKNVHGMKWKKFFYRQLCQREALIVCQASSCGECAEFASCFGPE</sequence>
<dbReference type="InterPro" id="IPR006975">
    <property type="entry name" value="NifQ"/>
</dbReference>